<dbReference type="PANTHER" id="PTHR47814:SF1">
    <property type="entry name" value="PEPTIDYL-TRNA HYDROLASE ARFB"/>
    <property type="match status" value="1"/>
</dbReference>
<comment type="caution">
    <text evidence="3">The sequence shown here is derived from an EMBL/GenBank/DDBJ whole genome shotgun (WGS) entry which is preliminary data.</text>
</comment>
<dbReference type="Proteomes" id="UP000317078">
    <property type="component" value="Unassembled WGS sequence"/>
</dbReference>
<keyword evidence="3" id="KW-0378">Hydrolase</keyword>
<dbReference type="Pfam" id="PF00472">
    <property type="entry name" value="RF-1"/>
    <property type="match status" value="1"/>
</dbReference>
<name>A0A502FCB0_9PROT</name>
<dbReference type="GO" id="GO:0043022">
    <property type="term" value="F:ribosome binding"/>
    <property type="evidence" value="ECO:0007669"/>
    <property type="project" value="TreeGrafter"/>
</dbReference>
<dbReference type="AlphaFoldDB" id="A0A502FCB0"/>
<proteinExistence type="predicted"/>
<dbReference type="SUPFAM" id="SSF110916">
    <property type="entry name" value="Peptidyl-tRNA hydrolase domain-like"/>
    <property type="match status" value="1"/>
</dbReference>
<dbReference type="GO" id="GO:0072344">
    <property type="term" value="P:rescue of stalled ribosome"/>
    <property type="evidence" value="ECO:0007669"/>
    <property type="project" value="TreeGrafter"/>
</dbReference>
<evidence type="ECO:0000256" key="1">
    <source>
        <dbReference type="SAM" id="MobiDB-lite"/>
    </source>
</evidence>
<feature type="domain" description="Prokaryotic-type class I peptide chain release factors" evidence="2">
    <location>
        <begin position="23"/>
        <end position="39"/>
    </location>
</feature>
<gene>
    <name evidence="3" type="ORF">EAH89_23995</name>
</gene>
<reference evidence="3 4" key="1">
    <citation type="journal article" date="2019" name="Environ. Microbiol.">
        <title>Species interactions and distinct microbial communities in high Arctic permafrost affected cryosols are associated with the CH4 and CO2 gas fluxes.</title>
        <authorList>
            <person name="Altshuler I."/>
            <person name="Hamel J."/>
            <person name="Turney S."/>
            <person name="Magnuson E."/>
            <person name="Levesque R."/>
            <person name="Greer C."/>
            <person name="Whyte L.G."/>
        </authorList>
    </citation>
    <scope>NUCLEOTIDE SEQUENCE [LARGE SCALE GENOMIC DNA]</scope>
    <source>
        <strain evidence="3 4">S9.3B</strain>
    </source>
</reference>
<feature type="region of interest" description="Disordered" evidence="1">
    <location>
        <begin position="108"/>
        <end position="141"/>
    </location>
</feature>
<evidence type="ECO:0000313" key="3">
    <source>
        <dbReference type="EMBL" id="TPG47055.1"/>
    </source>
</evidence>
<dbReference type="GO" id="GO:0004045">
    <property type="term" value="F:peptidyl-tRNA hydrolase activity"/>
    <property type="evidence" value="ECO:0007669"/>
    <property type="project" value="UniProtKB-EC"/>
</dbReference>
<keyword evidence="4" id="KW-1185">Reference proteome</keyword>
<dbReference type="EMBL" id="RCZP01000037">
    <property type="protein sequence ID" value="TPG47055.1"/>
    <property type="molecule type" value="Genomic_DNA"/>
</dbReference>
<dbReference type="InterPro" id="IPR000352">
    <property type="entry name" value="Pep_chain_release_fac_I"/>
</dbReference>
<evidence type="ECO:0000313" key="4">
    <source>
        <dbReference type="Proteomes" id="UP000317078"/>
    </source>
</evidence>
<dbReference type="GO" id="GO:0003747">
    <property type="term" value="F:translation release factor activity"/>
    <property type="evidence" value="ECO:0007669"/>
    <property type="project" value="InterPro"/>
</dbReference>
<dbReference type="NCBIfam" id="NF006718">
    <property type="entry name" value="PRK09256.1"/>
    <property type="match status" value="1"/>
</dbReference>
<dbReference type="Gene3D" id="3.30.160.20">
    <property type="match status" value="1"/>
</dbReference>
<protein>
    <submittedName>
        <fullName evidence="3">Aminoacyl-tRNA hydrolase</fullName>
        <ecNumber evidence="3">3.1.1.29</ecNumber>
    </submittedName>
</protein>
<dbReference type="EC" id="3.1.1.29" evidence="3"/>
<sequence length="141" mass="15540">MDPLRISHRLTIPAEALEESFIAASGPGGQNVNKVATAVQLRLDTARVPGLTEPVLARLRALAGRRMTEEGSLLLTSREHRTQDRNREAARARLAALIRDALVVPTIRRPTRPTKGSKERRLAAKGVRAGIKQNRGRVRED</sequence>
<organism evidence="3 4">
    <name type="scientific">Muricoccus nepalensis</name>
    <dbReference type="NCBI Taxonomy" id="1854500"/>
    <lineage>
        <taxon>Bacteria</taxon>
        <taxon>Pseudomonadati</taxon>
        <taxon>Pseudomonadota</taxon>
        <taxon>Alphaproteobacteria</taxon>
        <taxon>Acetobacterales</taxon>
        <taxon>Roseomonadaceae</taxon>
        <taxon>Muricoccus</taxon>
    </lineage>
</organism>
<accession>A0A502FCB0</accession>
<dbReference type="RefSeq" id="WP_140886268.1">
    <property type="nucleotide sequence ID" value="NZ_RCZP01000037.1"/>
</dbReference>
<dbReference type="OrthoDB" id="9815709at2"/>
<evidence type="ECO:0000259" key="2">
    <source>
        <dbReference type="PROSITE" id="PS00745"/>
    </source>
</evidence>
<dbReference type="PANTHER" id="PTHR47814">
    <property type="entry name" value="PEPTIDYL-TRNA HYDROLASE ARFB"/>
    <property type="match status" value="1"/>
</dbReference>
<dbReference type="PROSITE" id="PS00745">
    <property type="entry name" value="RF_PROK_I"/>
    <property type="match status" value="1"/>
</dbReference>